<dbReference type="InterPro" id="IPR000620">
    <property type="entry name" value="EamA_dom"/>
</dbReference>
<feature type="transmembrane region" description="Helical" evidence="1">
    <location>
        <begin position="118"/>
        <end position="137"/>
    </location>
</feature>
<dbReference type="GO" id="GO:0016020">
    <property type="term" value="C:membrane"/>
    <property type="evidence" value="ECO:0007669"/>
    <property type="project" value="InterPro"/>
</dbReference>
<dbReference type="STRING" id="93684.SAMN05421853_104192"/>
<keyword evidence="1" id="KW-1133">Transmembrane helix</keyword>
<reference evidence="4" key="1">
    <citation type="submission" date="2016-10" db="EMBL/GenBank/DDBJ databases">
        <authorList>
            <person name="Varghese N."/>
            <person name="Submissions S."/>
        </authorList>
    </citation>
    <scope>NUCLEOTIDE SEQUENCE [LARGE SCALE GENOMIC DNA]</scope>
    <source>
        <strain evidence="4">JCM 10271</strain>
    </source>
</reference>
<organism evidence="3 4">
    <name type="scientific">Roseivivax halotolerans</name>
    <dbReference type="NCBI Taxonomy" id="93684"/>
    <lineage>
        <taxon>Bacteria</taxon>
        <taxon>Pseudomonadati</taxon>
        <taxon>Pseudomonadota</taxon>
        <taxon>Alphaproteobacteria</taxon>
        <taxon>Rhodobacterales</taxon>
        <taxon>Roseobacteraceae</taxon>
        <taxon>Roseivivax</taxon>
    </lineage>
</organism>
<feature type="transmembrane region" description="Helical" evidence="1">
    <location>
        <begin position="143"/>
        <end position="164"/>
    </location>
</feature>
<gene>
    <name evidence="3" type="ORF">SAMN05421853_104192</name>
</gene>
<dbReference type="Proteomes" id="UP000243106">
    <property type="component" value="Unassembled WGS sequence"/>
</dbReference>
<evidence type="ECO:0000313" key="3">
    <source>
        <dbReference type="EMBL" id="SFQ36501.1"/>
    </source>
</evidence>
<keyword evidence="1" id="KW-0812">Transmembrane</keyword>
<dbReference type="Pfam" id="PF00892">
    <property type="entry name" value="EamA"/>
    <property type="match status" value="2"/>
</dbReference>
<keyword evidence="4" id="KW-1185">Reference proteome</keyword>
<sequence length="291" mass="31023">MLGIALMSGFCVLAPLGDSLAKILSPIVPLAVLLLVRFAFQAIILTPLAWKDRKGISSRVWRFAALRTLLHIGGISCMFTALVYLPLADAIAIAFVMPFLMLLMGWLFLGEEVGPRRLAACAVGFAGTLLVLQPAFAEVGPPALLPLGVAVFFASFMLVTRMIAREIGAIRLQAMNGWMALVCLIPVALWAGEWPRVDASAIALLTAMGVLGTFAHLLMTWSLRFAPSATLAPMQYIEIPVATAFGFLIFGDLPGPQAALGIGLICAAGLYVIWREHKVARALTTPSAAPP</sequence>
<dbReference type="PANTHER" id="PTHR22911">
    <property type="entry name" value="ACYL-MALONYL CONDENSING ENZYME-RELATED"/>
    <property type="match status" value="1"/>
</dbReference>
<evidence type="ECO:0000313" key="4">
    <source>
        <dbReference type="Proteomes" id="UP000243106"/>
    </source>
</evidence>
<dbReference type="SUPFAM" id="SSF103481">
    <property type="entry name" value="Multidrug resistance efflux transporter EmrE"/>
    <property type="match status" value="2"/>
</dbReference>
<dbReference type="EMBL" id="FOXV01000004">
    <property type="protein sequence ID" value="SFQ36501.1"/>
    <property type="molecule type" value="Genomic_DNA"/>
</dbReference>
<protein>
    <submittedName>
        <fullName evidence="3">Threonine/homoserine efflux transporter RhtA</fullName>
    </submittedName>
</protein>
<feature type="transmembrane region" description="Helical" evidence="1">
    <location>
        <begin position="31"/>
        <end position="50"/>
    </location>
</feature>
<evidence type="ECO:0000256" key="1">
    <source>
        <dbReference type="SAM" id="Phobius"/>
    </source>
</evidence>
<feature type="transmembrane region" description="Helical" evidence="1">
    <location>
        <begin position="199"/>
        <end position="219"/>
    </location>
</feature>
<feature type="domain" description="EamA" evidence="2">
    <location>
        <begin position="2"/>
        <end position="132"/>
    </location>
</feature>
<feature type="transmembrane region" description="Helical" evidence="1">
    <location>
        <begin position="231"/>
        <end position="251"/>
    </location>
</feature>
<dbReference type="AlphaFoldDB" id="A0A1I5XWZ8"/>
<feature type="transmembrane region" description="Helical" evidence="1">
    <location>
        <begin position="176"/>
        <end position="193"/>
    </location>
</feature>
<dbReference type="Gene3D" id="1.10.3730.20">
    <property type="match status" value="1"/>
</dbReference>
<feature type="transmembrane region" description="Helical" evidence="1">
    <location>
        <begin position="90"/>
        <end position="109"/>
    </location>
</feature>
<accession>A0A1I5XWZ8</accession>
<keyword evidence="1" id="KW-0472">Membrane</keyword>
<dbReference type="InterPro" id="IPR037185">
    <property type="entry name" value="EmrE-like"/>
</dbReference>
<feature type="transmembrane region" description="Helical" evidence="1">
    <location>
        <begin position="257"/>
        <end position="274"/>
    </location>
</feature>
<feature type="domain" description="EamA" evidence="2">
    <location>
        <begin position="144"/>
        <end position="269"/>
    </location>
</feature>
<proteinExistence type="predicted"/>
<dbReference type="PANTHER" id="PTHR22911:SF135">
    <property type="entry name" value="BLR4310 PROTEIN"/>
    <property type="match status" value="1"/>
</dbReference>
<evidence type="ECO:0000259" key="2">
    <source>
        <dbReference type="Pfam" id="PF00892"/>
    </source>
</evidence>
<feature type="transmembrane region" description="Helical" evidence="1">
    <location>
        <begin position="62"/>
        <end position="84"/>
    </location>
</feature>
<name>A0A1I5XWZ8_9RHOB</name>